<evidence type="ECO:0000259" key="2">
    <source>
        <dbReference type="PROSITE" id="PS50994"/>
    </source>
</evidence>
<protein>
    <recommendedName>
        <fullName evidence="2">Integrase catalytic domain-containing protein</fullName>
    </recommendedName>
</protein>
<dbReference type="InterPro" id="IPR001584">
    <property type="entry name" value="Integrase_cat-core"/>
</dbReference>
<dbReference type="PANTHER" id="PTHR35004">
    <property type="entry name" value="TRANSPOSASE RV3428C-RELATED"/>
    <property type="match status" value="1"/>
</dbReference>
<evidence type="ECO:0000313" key="4">
    <source>
        <dbReference type="Proteomes" id="UP000567293"/>
    </source>
</evidence>
<reference evidence="3" key="1">
    <citation type="submission" date="2020-06" db="EMBL/GenBank/DDBJ databases">
        <title>Legume-microbial interactions unlock mineral nutrients during tropical forest succession.</title>
        <authorList>
            <person name="Epihov D.Z."/>
        </authorList>
    </citation>
    <scope>NUCLEOTIDE SEQUENCE [LARGE SCALE GENOMIC DNA]</scope>
    <source>
        <strain evidence="3">Pan2503</strain>
    </source>
</reference>
<feature type="domain" description="Integrase catalytic" evidence="2">
    <location>
        <begin position="1"/>
        <end position="113"/>
    </location>
</feature>
<keyword evidence="4" id="KW-1185">Reference proteome</keyword>
<sequence>MSRACRYDPDLNPTYQEMAMHYGVGVVPARPYRPRDKAKAESGVLVAERWIIAALRHRTFFRLEDLNQAIRELLEKLNHRRFKKRDGSRASVFENVERAAMLPLPAEPFDMSQWSHARVNIDYHIAFDHNFYSVPYRLANEPVEVRATPTTVEIFHKGKRVASHPRGRGKDQAITQNEHRPKSHQAHLEWTPARMVRWAGQIGPNTARLVERILSEKPHPEMGYRSCLGIIRLAERYSATRMEAAAQRALETNACRYKSVKSILKNSLDQQPLTHLPSLPPPPPHNNIRGGEYFE</sequence>
<evidence type="ECO:0000256" key="1">
    <source>
        <dbReference type="SAM" id="MobiDB-lite"/>
    </source>
</evidence>
<name>A0A7V8T010_9BACT</name>
<dbReference type="EMBL" id="JACDQQ010002618">
    <property type="protein sequence ID" value="MBA0088663.1"/>
    <property type="molecule type" value="Genomic_DNA"/>
</dbReference>
<dbReference type="AlphaFoldDB" id="A0A7V8T010"/>
<comment type="caution">
    <text evidence="3">The sequence shown here is derived from an EMBL/GenBank/DDBJ whole genome shotgun (WGS) entry which is preliminary data.</text>
</comment>
<dbReference type="PROSITE" id="PS50994">
    <property type="entry name" value="INTEGRASE"/>
    <property type="match status" value="1"/>
</dbReference>
<dbReference type="Proteomes" id="UP000567293">
    <property type="component" value="Unassembled WGS sequence"/>
</dbReference>
<proteinExistence type="predicted"/>
<gene>
    <name evidence="3" type="ORF">HRJ53_27050</name>
</gene>
<organism evidence="3 4">
    <name type="scientific">Candidatus Acidiferrum panamense</name>
    <dbReference type="NCBI Taxonomy" id="2741543"/>
    <lineage>
        <taxon>Bacteria</taxon>
        <taxon>Pseudomonadati</taxon>
        <taxon>Acidobacteriota</taxon>
        <taxon>Terriglobia</taxon>
        <taxon>Candidatus Acidiferrales</taxon>
        <taxon>Candidatus Acidiferrum</taxon>
    </lineage>
</organism>
<feature type="region of interest" description="Disordered" evidence="1">
    <location>
        <begin position="269"/>
        <end position="295"/>
    </location>
</feature>
<dbReference type="PANTHER" id="PTHR35004:SF8">
    <property type="entry name" value="TRANSPOSASE RV3428C-RELATED"/>
    <property type="match status" value="1"/>
</dbReference>
<dbReference type="Pfam" id="PF22483">
    <property type="entry name" value="Mu-transpos_C_2"/>
    <property type="match status" value="1"/>
</dbReference>
<dbReference type="GO" id="GO:0015074">
    <property type="term" value="P:DNA integration"/>
    <property type="evidence" value="ECO:0007669"/>
    <property type="project" value="InterPro"/>
</dbReference>
<dbReference type="InterPro" id="IPR054353">
    <property type="entry name" value="IstA-like_C"/>
</dbReference>
<evidence type="ECO:0000313" key="3">
    <source>
        <dbReference type="EMBL" id="MBA0088663.1"/>
    </source>
</evidence>
<accession>A0A7V8T010</accession>
<feature type="region of interest" description="Disordered" evidence="1">
    <location>
        <begin position="159"/>
        <end position="186"/>
    </location>
</feature>